<sequence>MYPLEDHPDLRFSIVSKTAMSLTSIHMHTERFIYPVTSFITSYRAVFNATSERSENGLNHSPHILEDNLVRSAVSAHILIHRVNGIYGAPKTIFKPACLFCARRFQKKFICARSKTMDAYLITRGCPSGCPAVSGMLTARGSR</sequence>
<accession>A0A1I7ZLX0</accession>
<dbReference type="AlphaFoldDB" id="A0A1I7ZLX0"/>
<protein>
    <submittedName>
        <fullName evidence="2">FAS1 domain-containing protein</fullName>
    </submittedName>
</protein>
<organism evidence="1 2">
    <name type="scientific">Steinernema glaseri</name>
    <dbReference type="NCBI Taxonomy" id="37863"/>
    <lineage>
        <taxon>Eukaryota</taxon>
        <taxon>Metazoa</taxon>
        <taxon>Ecdysozoa</taxon>
        <taxon>Nematoda</taxon>
        <taxon>Chromadorea</taxon>
        <taxon>Rhabditida</taxon>
        <taxon>Tylenchina</taxon>
        <taxon>Panagrolaimomorpha</taxon>
        <taxon>Strongyloidoidea</taxon>
        <taxon>Steinernematidae</taxon>
        <taxon>Steinernema</taxon>
    </lineage>
</organism>
<proteinExistence type="predicted"/>
<dbReference type="Proteomes" id="UP000095287">
    <property type="component" value="Unplaced"/>
</dbReference>
<dbReference type="WBParaSite" id="L893_g27736.t1">
    <property type="protein sequence ID" value="L893_g27736.t1"/>
    <property type="gene ID" value="L893_g27736"/>
</dbReference>
<evidence type="ECO:0000313" key="2">
    <source>
        <dbReference type="WBParaSite" id="L893_g27736.t1"/>
    </source>
</evidence>
<keyword evidence="1" id="KW-1185">Reference proteome</keyword>
<name>A0A1I7ZLX0_9BILA</name>
<evidence type="ECO:0000313" key="1">
    <source>
        <dbReference type="Proteomes" id="UP000095287"/>
    </source>
</evidence>
<reference evidence="2" key="1">
    <citation type="submission" date="2016-11" db="UniProtKB">
        <authorList>
            <consortium name="WormBaseParasite"/>
        </authorList>
    </citation>
    <scope>IDENTIFICATION</scope>
</reference>